<dbReference type="InterPro" id="IPR007131">
    <property type="entry name" value="SHD1"/>
</dbReference>
<evidence type="ECO:0000313" key="4">
    <source>
        <dbReference type="Proteomes" id="UP000190774"/>
    </source>
</evidence>
<dbReference type="Gene3D" id="2.30.30.700">
    <property type="entry name" value="SLA1 homology domain 1"/>
    <property type="match status" value="1"/>
</dbReference>
<gene>
    <name evidence="3" type="ORF">SAMN02745166_01268</name>
</gene>
<evidence type="ECO:0000256" key="1">
    <source>
        <dbReference type="SAM" id="SignalP"/>
    </source>
</evidence>
<dbReference type="AlphaFoldDB" id="A0A1T4XAU9"/>
<sequence>MNMKPVTLFTLNALRAATLISGLMLGMANSEAAAQAGASRLWTNQDGRSVTAELVEVSGPNVVLKLSNGVQSAVPVSNLSRPDQDFIRNWQSRPSETPASMSLVWPAGVVTVDPKSIAVTVGKEDPAARQFHYQSGTFEFITTAPLAGSVMSEVASDFELIKTAFSKLPWAWEPRPKEGKLFQIYLTETEDDYIAMGGDDRSSAMSKNDKTFIKFKALGLKKVGARYQYDSRQKEPGRVAGVTTRVMYWDVRGRMSPWTANGLESFMRHLAYQSNGTIQFTALESTLKKEIKEQMGYGVDLSVRRMLTYMHDTWDNRDNSNVVKKLLERKLDAILLTYYFGYLDGDGTGAGLHRYFSKVFKQDKASSAALSKQLMEELIAGRSDDQIGQDMVTKFEAIGIKLSP</sequence>
<name>A0A1T4XAU9_9BACT</name>
<organism evidence="3 4">
    <name type="scientific">Prosthecobacter debontii</name>
    <dbReference type="NCBI Taxonomy" id="48467"/>
    <lineage>
        <taxon>Bacteria</taxon>
        <taxon>Pseudomonadati</taxon>
        <taxon>Verrucomicrobiota</taxon>
        <taxon>Verrucomicrobiia</taxon>
        <taxon>Verrucomicrobiales</taxon>
        <taxon>Verrucomicrobiaceae</taxon>
        <taxon>Prosthecobacter</taxon>
    </lineage>
</organism>
<dbReference type="OrthoDB" id="188918at2"/>
<evidence type="ECO:0000259" key="2">
    <source>
        <dbReference type="Pfam" id="PF03983"/>
    </source>
</evidence>
<feature type="domain" description="SLA1 homology" evidence="2">
    <location>
        <begin position="35"/>
        <end position="91"/>
    </location>
</feature>
<dbReference type="GO" id="GO:0043130">
    <property type="term" value="F:ubiquitin binding"/>
    <property type="evidence" value="ECO:0007669"/>
    <property type="project" value="InterPro"/>
</dbReference>
<dbReference type="EMBL" id="FUYE01000003">
    <property type="protein sequence ID" value="SKA86238.1"/>
    <property type="molecule type" value="Genomic_DNA"/>
</dbReference>
<feature type="signal peptide" evidence="1">
    <location>
        <begin position="1"/>
        <end position="32"/>
    </location>
</feature>
<accession>A0A1T4XAU9</accession>
<keyword evidence="4" id="KW-1185">Reference proteome</keyword>
<dbReference type="STRING" id="48467.SAMN02745166_01268"/>
<reference evidence="4" key="1">
    <citation type="submission" date="2017-02" db="EMBL/GenBank/DDBJ databases">
        <authorList>
            <person name="Varghese N."/>
            <person name="Submissions S."/>
        </authorList>
    </citation>
    <scope>NUCLEOTIDE SEQUENCE [LARGE SCALE GENOMIC DNA]</scope>
    <source>
        <strain evidence="4">ATCC 700200</strain>
    </source>
</reference>
<feature type="chain" id="PRO_5012866005" evidence="1">
    <location>
        <begin position="33"/>
        <end position="404"/>
    </location>
</feature>
<proteinExistence type="predicted"/>
<dbReference type="GO" id="GO:0042802">
    <property type="term" value="F:identical protein binding"/>
    <property type="evidence" value="ECO:0007669"/>
    <property type="project" value="InterPro"/>
</dbReference>
<dbReference type="Proteomes" id="UP000190774">
    <property type="component" value="Unassembled WGS sequence"/>
</dbReference>
<dbReference type="GO" id="GO:0030674">
    <property type="term" value="F:protein-macromolecule adaptor activity"/>
    <property type="evidence" value="ECO:0007669"/>
    <property type="project" value="InterPro"/>
</dbReference>
<dbReference type="Pfam" id="PF03983">
    <property type="entry name" value="SHD1"/>
    <property type="match status" value="1"/>
</dbReference>
<keyword evidence="1" id="KW-0732">Signal</keyword>
<protein>
    <submittedName>
        <fullName evidence="3">SLA1 homology domain 1, SHD1</fullName>
    </submittedName>
</protein>
<dbReference type="GO" id="GO:0008092">
    <property type="term" value="F:cytoskeletal protein binding"/>
    <property type="evidence" value="ECO:0007669"/>
    <property type="project" value="InterPro"/>
</dbReference>
<evidence type="ECO:0000313" key="3">
    <source>
        <dbReference type="EMBL" id="SKA86238.1"/>
    </source>
</evidence>